<protein>
    <submittedName>
        <fullName evidence="2">Helix-turn-helix domain-containing protein</fullName>
    </submittedName>
</protein>
<evidence type="ECO:0000313" key="2">
    <source>
        <dbReference type="EMBL" id="MBC8596381.1"/>
    </source>
</evidence>
<dbReference type="EMBL" id="JACRTE010000005">
    <property type="protein sequence ID" value="MBC8596381.1"/>
    <property type="molecule type" value="Genomic_DNA"/>
</dbReference>
<sequence length="66" mass="7522">MSIINDTRKFKQYPDVLSADQAAEILDVSKKTIYKAIKSKDIHAVKVGREYKIVKSKLIEMLVVGR</sequence>
<accession>A0A926F7W8</accession>
<organism evidence="2 3">
    <name type="scientific">Qingrenia yutianensis</name>
    <dbReference type="NCBI Taxonomy" id="2763676"/>
    <lineage>
        <taxon>Bacteria</taxon>
        <taxon>Bacillati</taxon>
        <taxon>Bacillota</taxon>
        <taxon>Clostridia</taxon>
        <taxon>Eubacteriales</taxon>
        <taxon>Oscillospiraceae</taxon>
        <taxon>Qingrenia</taxon>
    </lineage>
</organism>
<dbReference type="Proteomes" id="UP000647416">
    <property type="component" value="Unassembled WGS sequence"/>
</dbReference>
<evidence type="ECO:0000259" key="1">
    <source>
        <dbReference type="Pfam" id="PF12728"/>
    </source>
</evidence>
<comment type="caution">
    <text evidence="2">The sequence shown here is derived from an EMBL/GenBank/DDBJ whole genome shotgun (WGS) entry which is preliminary data.</text>
</comment>
<dbReference type="AlphaFoldDB" id="A0A926F7W8"/>
<dbReference type="NCBIfam" id="TIGR01764">
    <property type="entry name" value="excise"/>
    <property type="match status" value="1"/>
</dbReference>
<dbReference type="Pfam" id="PF12728">
    <property type="entry name" value="HTH_17"/>
    <property type="match status" value="1"/>
</dbReference>
<dbReference type="GO" id="GO:0003677">
    <property type="term" value="F:DNA binding"/>
    <property type="evidence" value="ECO:0007669"/>
    <property type="project" value="InterPro"/>
</dbReference>
<dbReference type="InterPro" id="IPR041657">
    <property type="entry name" value="HTH_17"/>
</dbReference>
<keyword evidence="3" id="KW-1185">Reference proteome</keyword>
<evidence type="ECO:0000313" key="3">
    <source>
        <dbReference type="Proteomes" id="UP000647416"/>
    </source>
</evidence>
<feature type="domain" description="Helix-turn-helix" evidence="1">
    <location>
        <begin position="16"/>
        <end position="62"/>
    </location>
</feature>
<gene>
    <name evidence="2" type="ORF">H8706_05810</name>
</gene>
<name>A0A926F7W8_9FIRM</name>
<proteinExistence type="predicted"/>
<dbReference type="RefSeq" id="WP_178347781.1">
    <property type="nucleotide sequence ID" value="NZ_JACRTE010000005.1"/>
</dbReference>
<dbReference type="InterPro" id="IPR010093">
    <property type="entry name" value="SinI_DNA-bd"/>
</dbReference>
<reference evidence="2" key="1">
    <citation type="submission" date="2020-08" db="EMBL/GenBank/DDBJ databases">
        <title>Genome public.</title>
        <authorList>
            <person name="Liu C."/>
            <person name="Sun Q."/>
        </authorList>
    </citation>
    <scope>NUCLEOTIDE SEQUENCE</scope>
    <source>
        <strain evidence="2">NSJ-50</strain>
    </source>
</reference>